<accession>M1PP76</accession>
<evidence type="ECO:0000313" key="5">
    <source>
        <dbReference type="EMBL" id="AGF92890.1"/>
    </source>
</evidence>
<keyword evidence="5" id="KW-0418">Kinase</keyword>
<reference evidence="5" key="1">
    <citation type="journal article" date="2013" name="Syst. Appl. Microbiol.">
        <title>New insights into the archaeal diversity of a hypersaline microbial mat obtained by a metagenomic approach.</title>
        <authorList>
            <person name="Lopez-Lopez A."/>
            <person name="Richter M."/>
            <person name="Pena A."/>
            <person name="Tamames J."/>
            <person name="Rossello-Mora R."/>
        </authorList>
    </citation>
    <scope>NUCLEOTIDE SEQUENCE</scope>
</reference>
<keyword evidence="2" id="KW-0521">NADP</keyword>
<dbReference type="AlphaFoldDB" id="M1PP76"/>
<organism evidence="5">
    <name type="scientific">uncultured organism</name>
    <dbReference type="NCBI Taxonomy" id="155900"/>
    <lineage>
        <taxon>unclassified sequences</taxon>
        <taxon>environmental samples</taxon>
    </lineage>
</organism>
<feature type="domain" description="Homoserine dehydrogenase catalytic" evidence="4">
    <location>
        <begin position="198"/>
        <end position="390"/>
    </location>
</feature>
<dbReference type="SUPFAM" id="SSF55347">
    <property type="entry name" value="Glyceraldehyde-3-phosphate dehydrogenase-like, C-terminal domain"/>
    <property type="match status" value="1"/>
</dbReference>
<evidence type="ECO:0000256" key="2">
    <source>
        <dbReference type="ARBA" id="ARBA00022857"/>
    </source>
</evidence>
<evidence type="ECO:0000259" key="4">
    <source>
        <dbReference type="Pfam" id="PF00742"/>
    </source>
</evidence>
<sequence length="398" mass="43621">MVQKEKVFTERNCDPDSDIRACETGRYVAADRRDVDSFEEENVKPEVPVIQLGAGTVGRELIRKIKTWNGSEGNKPRYLHVGIADKSGFVTNKNGFSERDLSKITEEKSTGEELAGIYPNKVGSIGSLESFLEGMESGVLIDVTDAERFEDLYRSALTRGWSVVLANKIPLTRIDSREFSRLKQSGLRYETTVGAGLPVISTLDHLRDHGEKFVEIAAILSGSLSFILSRLEVGVDLQQAVRKAKDKGYTEPNPAEDLLGKDVARKAVILGRSLGLDFTLDDIELQPLVRLDNSSSSKLWPQLEAANSDLLEKVKSAESRDNRLRYVARINGQGASVGLEEVPESGPLGQGISTANVILFRTDNYDDPPLIVQGPGAGPEVTAGGVFSDIKRCRARCR</sequence>
<proteinExistence type="predicted"/>
<dbReference type="GO" id="GO:0009088">
    <property type="term" value="P:threonine biosynthetic process"/>
    <property type="evidence" value="ECO:0007669"/>
    <property type="project" value="UniProtKB-UniPathway"/>
</dbReference>
<dbReference type="UniPathway" id="UPA00050">
    <property type="reaction ID" value="UER00063"/>
</dbReference>
<evidence type="ECO:0000256" key="3">
    <source>
        <dbReference type="ARBA" id="ARBA00023002"/>
    </source>
</evidence>
<keyword evidence="3" id="KW-0560">Oxidoreductase</keyword>
<dbReference type="Gene3D" id="3.30.360.10">
    <property type="entry name" value="Dihydrodipicolinate Reductase, domain 2"/>
    <property type="match status" value="1"/>
</dbReference>
<dbReference type="InterPro" id="IPR019811">
    <property type="entry name" value="HDH_CS"/>
</dbReference>
<dbReference type="PROSITE" id="PS01042">
    <property type="entry name" value="HOMOSER_DHGENASE"/>
    <property type="match status" value="1"/>
</dbReference>
<dbReference type="InterPro" id="IPR001342">
    <property type="entry name" value="HDH_cat"/>
</dbReference>
<dbReference type="PANTHER" id="PTHR43070">
    <property type="match status" value="1"/>
</dbReference>
<dbReference type="Pfam" id="PF00742">
    <property type="entry name" value="Homoserine_dh"/>
    <property type="match status" value="1"/>
</dbReference>
<dbReference type="GO" id="GO:0004412">
    <property type="term" value="F:homoserine dehydrogenase activity"/>
    <property type="evidence" value="ECO:0007669"/>
    <property type="project" value="UniProtKB-EC"/>
</dbReference>
<protein>
    <recommendedName>
        <fullName evidence="1">homoserine dehydrogenase</fullName>
        <ecNumber evidence="1">1.1.1.3</ecNumber>
    </recommendedName>
</protein>
<keyword evidence="5" id="KW-0808">Transferase</keyword>
<dbReference type="EMBL" id="JX684076">
    <property type="protein sequence ID" value="AGF92890.1"/>
    <property type="molecule type" value="Genomic_DNA"/>
</dbReference>
<dbReference type="EC" id="1.1.1.3" evidence="1"/>
<dbReference type="InterPro" id="IPR011147">
    <property type="entry name" value="Bifunc_Aspkin/hSer_DH"/>
</dbReference>
<name>M1PP76_9ZZZZ</name>
<dbReference type="UniPathway" id="UPA00051">
    <property type="reaction ID" value="UER00465"/>
</dbReference>
<gene>
    <name evidence="5" type="ORF">FLSS-4_0009</name>
</gene>
<dbReference type="Gene3D" id="3.40.50.720">
    <property type="entry name" value="NAD(P)-binding Rossmann-like Domain"/>
    <property type="match status" value="1"/>
</dbReference>
<dbReference type="SUPFAM" id="SSF51735">
    <property type="entry name" value="NAD(P)-binding Rossmann-fold domains"/>
    <property type="match status" value="1"/>
</dbReference>
<evidence type="ECO:0000256" key="1">
    <source>
        <dbReference type="ARBA" id="ARBA00013213"/>
    </source>
</evidence>
<dbReference type="GO" id="GO:0016301">
    <property type="term" value="F:kinase activity"/>
    <property type="evidence" value="ECO:0007669"/>
    <property type="project" value="UniProtKB-KW"/>
</dbReference>
<dbReference type="InterPro" id="IPR036291">
    <property type="entry name" value="NAD(P)-bd_dom_sf"/>
</dbReference>
<dbReference type="PANTHER" id="PTHR43070:SF3">
    <property type="entry name" value="HOMOSERINE DEHYDROGENASE"/>
    <property type="match status" value="1"/>
</dbReference>